<accession>A0A0B8QQJ1</accession>
<dbReference type="InterPro" id="IPR007507">
    <property type="entry name" value="Glycos_transf_N"/>
</dbReference>
<dbReference type="FunFam" id="3.40.50.2000:FF:000032">
    <property type="entry name" value="3-deoxy-D-manno-octulosonic acid transferase"/>
    <property type="match status" value="1"/>
</dbReference>
<dbReference type="InterPro" id="IPR038107">
    <property type="entry name" value="Glycos_transf_N_sf"/>
</dbReference>
<proteinExistence type="inferred from homology"/>
<keyword evidence="6" id="KW-0472">Membrane</keyword>
<feature type="site" description="Transition state stabilizer" evidence="10">
    <location>
        <position position="103"/>
    </location>
</feature>
<dbReference type="STRING" id="1481914.JCM19241_1733"/>
<reference evidence="14 15" key="1">
    <citation type="submission" date="2015-01" db="EMBL/GenBank/DDBJ databases">
        <title>Vibrio sp. C94 JCM 19241 whole genome shotgun sequence.</title>
        <authorList>
            <person name="Sawabe T."/>
            <person name="Meirelles P."/>
            <person name="Feng G."/>
            <person name="Sayaka M."/>
            <person name="Hattori M."/>
            <person name="Ohkuma M."/>
        </authorList>
    </citation>
    <scope>NUCLEOTIDE SEQUENCE [LARGE SCALE GENOMIC DNA]</scope>
    <source>
        <strain evidence="15">JCM 19241</strain>
    </source>
</reference>
<comment type="pathway">
    <text evidence="2 11">Bacterial outer membrane biogenesis; LPS core biosynthesis.</text>
</comment>
<comment type="similarity">
    <text evidence="3">Belongs to the glycosyltransferase group 1 family. Glycosyltransferase 30 subfamily.</text>
</comment>
<feature type="domain" description="Glycosyl transferase family 1" evidence="12">
    <location>
        <begin position="141"/>
        <end position="295"/>
    </location>
</feature>
<feature type="domain" description="3-deoxy-D-manno-octulosonic-acid transferase N-terminal" evidence="13">
    <location>
        <begin position="1"/>
        <end position="106"/>
    </location>
</feature>
<dbReference type="GO" id="GO:0005886">
    <property type="term" value="C:plasma membrane"/>
    <property type="evidence" value="ECO:0007669"/>
    <property type="project" value="UniProtKB-SubCell"/>
</dbReference>
<evidence type="ECO:0000313" key="15">
    <source>
        <dbReference type="Proteomes" id="UP000031666"/>
    </source>
</evidence>
<dbReference type="GO" id="GO:0009244">
    <property type="term" value="P:lipopolysaccharide core region biosynthetic process"/>
    <property type="evidence" value="ECO:0007669"/>
    <property type="project" value="UniProtKB-UniRule"/>
</dbReference>
<evidence type="ECO:0000256" key="5">
    <source>
        <dbReference type="ARBA" id="ARBA00019077"/>
    </source>
</evidence>
<dbReference type="EMBL" id="BBSC01000008">
    <property type="protein sequence ID" value="GAM77263.1"/>
    <property type="molecule type" value="Genomic_DNA"/>
</dbReference>
<dbReference type="Pfam" id="PF00534">
    <property type="entry name" value="Glycos_transf_1"/>
    <property type="match status" value="1"/>
</dbReference>
<keyword evidence="6" id="KW-0997">Cell inner membrane</keyword>
<keyword evidence="11" id="KW-1003">Cell membrane</keyword>
<keyword evidence="11" id="KW-0448">Lipopolysaccharide biosynthesis</keyword>
<dbReference type="GO" id="GO:0030313">
    <property type="term" value="C:cell envelope"/>
    <property type="evidence" value="ECO:0007669"/>
    <property type="project" value="UniProtKB-SubCell"/>
</dbReference>
<dbReference type="Gene3D" id="3.40.50.2000">
    <property type="entry name" value="Glycogen Phosphorylase B"/>
    <property type="match status" value="1"/>
</dbReference>
<dbReference type="Pfam" id="PF04413">
    <property type="entry name" value="Glycos_transf_N"/>
    <property type="match status" value="1"/>
</dbReference>
<dbReference type="InterPro" id="IPR001296">
    <property type="entry name" value="Glyco_trans_1"/>
</dbReference>
<dbReference type="GO" id="GO:0009245">
    <property type="term" value="P:lipid A biosynthetic process"/>
    <property type="evidence" value="ECO:0007669"/>
    <property type="project" value="TreeGrafter"/>
</dbReference>
<evidence type="ECO:0000256" key="10">
    <source>
        <dbReference type="PIRSR" id="PIRSR639901-2"/>
    </source>
</evidence>
<evidence type="ECO:0000256" key="7">
    <source>
        <dbReference type="ARBA" id="ARBA00022679"/>
    </source>
</evidence>
<evidence type="ECO:0000256" key="4">
    <source>
        <dbReference type="ARBA" id="ARBA00012621"/>
    </source>
</evidence>
<evidence type="ECO:0000259" key="12">
    <source>
        <dbReference type="Pfam" id="PF00534"/>
    </source>
</evidence>
<evidence type="ECO:0000259" key="13">
    <source>
        <dbReference type="Pfam" id="PF04413"/>
    </source>
</evidence>
<evidence type="ECO:0000256" key="1">
    <source>
        <dbReference type="ARBA" id="ARBA00004196"/>
    </source>
</evidence>
<dbReference type="PANTHER" id="PTHR42755">
    <property type="entry name" value="3-DEOXY-MANNO-OCTULOSONATE CYTIDYLYLTRANSFERASE"/>
    <property type="match status" value="1"/>
</dbReference>
<keyword evidence="14" id="KW-0328">Glycosyltransferase</keyword>
<evidence type="ECO:0000256" key="11">
    <source>
        <dbReference type="RuleBase" id="RU365103"/>
    </source>
</evidence>
<protein>
    <recommendedName>
        <fullName evidence="5 11">3-deoxy-D-manno-octulosonic acid transferase</fullName>
        <shortName evidence="11">Kdo transferase</shortName>
        <ecNumber evidence="4 11">2.4.99.12</ecNumber>
    </recommendedName>
    <alternativeName>
        <fullName evidence="8 11">Lipid IV(A) 3-deoxy-D-manno-octulosonic acid transferase</fullName>
    </alternativeName>
</protein>
<dbReference type="Proteomes" id="UP000031666">
    <property type="component" value="Unassembled WGS sequence"/>
</dbReference>
<dbReference type="NCBIfam" id="NF004388">
    <property type="entry name" value="PRK05749.1-4"/>
    <property type="match status" value="1"/>
</dbReference>
<dbReference type="GO" id="GO:0043842">
    <property type="term" value="F:Kdo transferase activity"/>
    <property type="evidence" value="ECO:0007669"/>
    <property type="project" value="UniProtKB-EC"/>
</dbReference>
<sequence>MPIDFTWCVRGFLRATKPSCMLIMETELWPNTLHTVAKANIPISVLNARLSERSCLRYKKVQSIFDLISQNVSLFLCQHKDDAARFNRLGVTTSKTSVTGSLKFDIRIADKIITAGETLREQLGKDRPVWIAASTHAGEDEQLLEAHQKLLRSQPSALLILVPRHPERFSSVIELSQSMKLQTVSRSSTEKIIETTQVYVADTMGEMLLLIQSADICFMAGSLVGEKVGGHNLLEPAALGKPMLNGPSYFNFTDITTQLLAKEAVIICNDSDEVSLQLERLFQDQNLQKQMGKSALEVVKANQGAVEKTLSAIHPYLS</sequence>
<dbReference type="UniPathway" id="UPA00958"/>
<comment type="catalytic activity">
    <reaction evidence="9 11">
        <text>lipid IVA (E. coli) + CMP-3-deoxy-beta-D-manno-octulosonate = alpha-Kdo-(2-&gt;6)-lipid IVA (E. coli) + CMP + H(+)</text>
        <dbReference type="Rhea" id="RHEA:28066"/>
        <dbReference type="ChEBI" id="CHEBI:15378"/>
        <dbReference type="ChEBI" id="CHEBI:58603"/>
        <dbReference type="ChEBI" id="CHEBI:60364"/>
        <dbReference type="ChEBI" id="CHEBI:60377"/>
        <dbReference type="ChEBI" id="CHEBI:85987"/>
        <dbReference type="EC" id="2.4.99.12"/>
    </reaction>
</comment>
<evidence type="ECO:0000256" key="9">
    <source>
        <dbReference type="ARBA" id="ARBA00049183"/>
    </source>
</evidence>
<evidence type="ECO:0000256" key="3">
    <source>
        <dbReference type="ARBA" id="ARBA00006380"/>
    </source>
</evidence>
<dbReference type="AlphaFoldDB" id="A0A0B8QQJ1"/>
<comment type="subcellular location">
    <subcellularLocation>
        <location evidence="1">Cell envelope</location>
    </subcellularLocation>
    <subcellularLocation>
        <location evidence="11">Cell membrane</location>
    </subcellularLocation>
</comment>
<dbReference type="PANTHER" id="PTHR42755:SF1">
    <property type="entry name" value="3-DEOXY-D-MANNO-OCTULOSONIC ACID TRANSFERASE, MITOCHONDRIAL-RELATED"/>
    <property type="match status" value="1"/>
</dbReference>
<dbReference type="SUPFAM" id="SSF53756">
    <property type="entry name" value="UDP-Glycosyltransferase/glycogen phosphorylase"/>
    <property type="match status" value="1"/>
</dbReference>
<comment type="function">
    <text evidence="11">Involved in lipopolysaccharide (LPS) biosynthesis. Catalyzes the transfer of 3-deoxy-D-manno-octulosonate (Kdo) residue(s) from CMP-Kdo to lipid IV(A), the tetraacyldisaccharide-1,4'-bisphosphate precursor of lipid A.</text>
</comment>
<dbReference type="Gene3D" id="3.40.50.11720">
    <property type="entry name" value="3-Deoxy-D-manno-octulosonic-acid transferase, N-terminal domain"/>
    <property type="match status" value="1"/>
</dbReference>
<evidence type="ECO:0000313" key="14">
    <source>
        <dbReference type="EMBL" id="GAM77263.1"/>
    </source>
</evidence>
<evidence type="ECO:0000256" key="8">
    <source>
        <dbReference type="ARBA" id="ARBA00031445"/>
    </source>
</evidence>
<evidence type="ECO:0000256" key="6">
    <source>
        <dbReference type="ARBA" id="ARBA00022519"/>
    </source>
</evidence>
<gene>
    <name evidence="14" type="ORF">JCM19241_1733</name>
</gene>
<name>A0A0B8QQJ1_9VIBR</name>
<evidence type="ECO:0000256" key="2">
    <source>
        <dbReference type="ARBA" id="ARBA00004713"/>
    </source>
</evidence>
<organism evidence="14 15">
    <name type="scientific">Vibrio ishigakensis</name>
    <dbReference type="NCBI Taxonomy" id="1481914"/>
    <lineage>
        <taxon>Bacteria</taxon>
        <taxon>Pseudomonadati</taxon>
        <taxon>Pseudomonadota</taxon>
        <taxon>Gammaproteobacteria</taxon>
        <taxon>Vibrionales</taxon>
        <taxon>Vibrionaceae</taxon>
        <taxon>Vibrio</taxon>
    </lineage>
</organism>
<dbReference type="EC" id="2.4.99.12" evidence="4 11"/>
<dbReference type="InterPro" id="IPR039901">
    <property type="entry name" value="Kdotransferase"/>
</dbReference>
<reference evidence="14 15" key="2">
    <citation type="submission" date="2015-01" db="EMBL/GenBank/DDBJ databases">
        <authorList>
            <consortium name="NBRP consortium"/>
            <person name="Sawabe T."/>
            <person name="Meirelles P."/>
            <person name="Feng G."/>
            <person name="Sayaka M."/>
            <person name="Hattori M."/>
            <person name="Ohkuma M."/>
        </authorList>
    </citation>
    <scope>NUCLEOTIDE SEQUENCE [LARGE SCALE GENOMIC DNA]</scope>
    <source>
        <strain evidence="15">JCM 19241</strain>
    </source>
</reference>
<keyword evidence="7 11" id="KW-0808">Transferase</keyword>
<comment type="caution">
    <text evidence="14">The sequence shown here is derived from an EMBL/GenBank/DDBJ whole genome shotgun (WGS) entry which is preliminary data.</text>
</comment>
<feature type="site" description="Transition state stabilizer" evidence="10">
    <location>
        <position position="25"/>
    </location>
</feature>